<keyword evidence="2 8" id="KW-0121">Carboxypeptidase</keyword>
<dbReference type="Gene3D" id="3.40.50.10740">
    <property type="entry name" value="Class I glutamine amidotransferase-like"/>
    <property type="match status" value="1"/>
</dbReference>
<dbReference type="GO" id="GO:0004180">
    <property type="term" value="F:carboxypeptidase activity"/>
    <property type="evidence" value="ECO:0007669"/>
    <property type="project" value="UniProtKB-KW"/>
</dbReference>
<keyword evidence="4" id="KW-0378">Hydrolase</keyword>
<evidence type="ECO:0000256" key="3">
    <source>
        <dbReference type="ARBA" id="ARBA00022670"/>
    </source>
</evidence>
<dbReference type="InterPro" id="IPR040449">
    <property type="entry name" value="Peptidase_S66_N"/>
</dbReference>
<keyword evidence="3" id="KW-0645">Protease</keyword>
<dbReference type="PANTHER" id="PTHR30237:SF2">
    <property type="entry name" value="MUREIN TETRAPEPTIDE CARBOXYPEPTIDASE"/>
    <property type="match status" value="1"/>
</dbReference>
<evidence type="ECO:0000313" key="8">
    <source>
        <dbReference type="EMBL" id="GIN22446.1"/>
    </source>
</evidence>
<dbReference type="Pfam" id="PF17676">
    <property type="entry name" value="Peptidase_S66C"/>
    <property type="match status" value="1"/>
</dbReference>
<organism evidence="8 9">
    <name type="scientific">Siminovitchia fordii</name>
    <dbReference type="NCBI Taxonomy" id="254759"/>
    <lineage>
        <taxon>Bacteria</taxon>
        <taxon>Bacillati</taxon>
        <taxon>Bacillota</taxon>
        <taxon>Bacilli</taxon>
        <taxon>Bacillales</taxon>
        <taxon>Bacillaceae</taxon>
        <taxon>Siminovitchia</taxon>
    </lineage>
</organism>
<dbReference type="PANTHER" id="PTHR30237">
    <property type="entry name" value="MURAMOYLTETRAPEPTIDE CARBOXYPEPTIDASE"/>
    <property type="match status" value="1"/>
</dbReference>
<dbReference type="InterPro" id="IPR003507">
    <property type="entry name" value="S66_fam"/>
</dbReference>
<protein>
    <submittedName>
        <fullName evidence="8">Muramoyltetrapeptide carboxypeptidase</fullName>
    </submittedName>
</protein>
<dbReference type="RefSeq" id="WP_249412724.1">
    <property type="nucleotide sequence ID" value="NZ_BOQT01000017.1"/>
</dbReference>
<evidence type="ECO:0000313" key="9">
    <source>
        <dbReference type="Proteomes" id="UP000680279"/>
    </source>
</evidence>
<evidence type="ECO:0000256" key="2">
    <source>
        <dbReference type="ARBA" id="ARBA00022645"/>
    </source>
</evidence>
<dbReference type="InterPro" id="IPR040921">
    <property type="entry name" value="Peptidase_S66C"/>
</dbReference>
<dbReference type="EMBL" id="BOQT01000017">
    <property type="protein sequence ID" value="GIN22446.1"/>
    <property type="molecule type" value="Genomic_DNA"/>
</dbReference>
<evidence type="ECO:0000256" key="4">
    <source>
        <dbReference type="ARBA" id="ARBA00022801"/>
    </source>
</evidence>
<accession>A0ABQ4KBP5</accession>
<dbReference type="InterPro" id="IPR027461">
    <property type="entry name" value="Carboxypeptidase_A_C_sf"/>
</dbReference>
<evidence type="ECO:0000256" key="1">
    <source>
        <dbReference type="ARBA" id="ARBA00010233"/>
    </source>
</evidence>
<dbReference type="PIRSF" id="PIRSF028757">
    <property type="entry name" value="LD-carboxypeptidase"/>
    <property type="match status" value="1"/>
</dbReference>
<comment type="similarity">
    <text evidence="1">Belongs to the peptidase S66 family.</text>
</comment>
<evidence type="ECO:0000256" key="5">
    <source>
        <dbReference type="ARBA" id="ARBA00022825"/>
    </source>
</evidence>
<dbReference type="Proteomes" id="UP000680279">
    <property type="component" value="Unassembled WGS sequence"/>
</dbReference>
<dbReference type="CDD" id="cd07025">
    <property type="entry name" value="Peptidase_S66"/>
    <property type="match status" value="1"/>
</dbReference>
<keyword evidence="9" id="KW-1185">Reference proteome</keyword>
<dbReference type="InterPro" id="IPR029062">
    <property type="entry name" value="Class_I_gatase-like"/>
</dbReference>
<dbReference type="Gene3D" id="3.50.30.60">
    <property type="entry name" value="LD-carboxypeptidase A C-terminal domain-like"/>
    <property type="match status" value="1"/>
</dbReference>
<feature type="domain" description="LD-carboxypeptidase N-terminal" evidence="6">
    <location>
        <begin position="15"/>
        <end position="132"/>
    </location>
</feature>
<evidence type="ECO:0000259" key="7">
    <source>
        <dbReference type="Pfam" id="PF17676"/>
    </source>
</evidence>
<reference evidence="8 9" key="1">
    <citation type="submission" date="2021-03" db="EMBL/GenBank/DDBJ databases">
        <title>Antimicrobial resistance genes in bacteria isolated from Japanese honey, and their potential for conferring macrolide and lincosamide resistance in the American foulbrood pathogen Paenibacillus larvae.</title>
        <authorList>
            <person name="Okamoto M."/>
            <person name="Kumagai M."/>
            <person name="Kanamori H."/>
            <person name="Takamatsu D."/>
        </authorList>
    </citation>
    <scope>NUCLEOTIDE SEQUENCE [LARGE SCALE GENOMIC DNA]</scope>
    <source>
        <strain evidence="8 9">J1TS3</strain>
    </source>
</reference>
<dbReference type="SUPFAM" id="SSF52317">
    <property type="entry name" value="Class I glutamine amidotransferase-like"/>
    <property type="match status" value="1"/>
</dbReference>
<dbReference type="InterPro" id="IPR027478">
    <property type="entry name" value="LdcA_N"/>
</dbReference>
<dbReference type="SUPFAM" id="SSF141986">
    <property type="entry name" value="LD-carboxypeptidase A C-terminal domain-like"/>
    <property type="match status" value="1"/>
</dbReference>
<name>A0ABQ4KBP5_9BACI</name>
<gene>
    <name evidence="8" type="ORF">J1TS3_35800</name>
</gene>
<proteinExistence type="inferred from homology"/>
<sequence length="308" mass="34073">MKIQKVRALKLNDTVGLMAPAGPVSQEKLQKAIWALEEWGVQVEVGKTCRMEYRGYLAGPPRKRAEELNNMFSNKEISAIFCLRGGYGSPQILPFLDREMIKNNPKLFIGYSDITALNIFLLQHCGIPAVHGPMPASDLIDADPFTKWDLYQLLKGHTPLGKVSNPSEERMEGIVPGRACGILTGGNLSLISALMGTPFEIDTKGKILFLEDINEEPYKLDRMMTQLELGGKFSEAEGIILGTWTGCQSVSNLDIKVLFKEMLQPFGKPVLFNVRSGHCSPMVSLPFGAFIEIDADTEELVIKEGIIQ</sequence>
<comment type="caution">
    <text evidence="8">The sequence shown here is derived from an EMBL/GenBank/DDBJ whole genome shotgun (WGS) entry which is preliminary data.</text>
</comment>
<dbReference type="Pfam" id="PF02016">
    <property type="entry name" value="Peptidase_S66"/>
    <property type="match status" value="1"/>
</dbReference>
<feature type="domain" description="LD-carboxypeptidase C-terminal" evidence="7">
    <location>
        <begin position="181"/>
        <end position="293"/>
    </location>
</feature>
<keyword evidence="5" id="KW-0720">Serine protease</keyword>
<evidence type="ECO:0000259" key="6">
    <source>
        <dbReference type="Pfam" id="PF02016"/>
    </source>
</evidence>